<accession>A0AAV8V6G6</accession>
<comment type="caution">
    <text evidence="1">The sequence shown here is derived from an EMBL/GenBank/DDBJ whole genome shotgun (WGS) entry which is preliminary data.</text>
</comment>
<protein>
    <submittedName>
        <fullName evidence="1">Uncharacterized protein</fullName>
    </submittedName>
</protein>
<evidence type="ECO:0000313" key="1">
    <source>
        <dbReference type="EMBL" id="KAJ8909687.1"/>
    </source>
</evidence>
<proteinExistence type="predicted"/>
<name>A0AAV8V6G6_9CUCU</name>
<gene>
    <name evidence="1" type="ORF">NQ315_013547</name>
</gene>
<evidence type="ECO:0000313" key="2">
    <source>
        <dbReference type="Proteomes" id="UP001159042"/>
    </source>
</evidence>
<dbReference type="EMBL" id="JANEYG010000445">
    <property type="protein sequence ID" value="KAJ8909687.1"/>
    <property type="molecule type" value="Genomic_DNA"/>
</dbReference>
<organism evidence="1 2">
    <name type="scientific">Exocentrus adspersus</name>
    <dbReference type="NCBI Taxonomy" id="1586481"/>
    <lineage>
        <taxon>Eukaryota</taxon>
        <taxon>Metazoa</taxon>
        <taxon>Ecdysozoa</taxon>
        <taxon>Arthropoda</taxon>
        <taxon>Hexapoda</taxon>
        <taxon>Insecta</taxon>
        <taxon>Pterygota</taxon>
        <taxon>Neoptera</taxon>
        <taxon>Endopterygota</taxon>
        <taxon>Coleoptera</taxon>
        <taxon>Polyphaga</taxon>
        <taxon>Cucujiformia</taxon>
        <taxon>Chrysomeloidea</taxon>
        <taxon>Cerambycidae</taxon>
        <taxon>Lamiinae</taxon>
        <taxon>Acanthocinini</taxon>
        <taxon>Exocentrus</taxon>
    </lineage>
</organism>
<keyword evidence="2" id="KW-1185">Reference proteome</keyword>
<reference evidence="1 2" key="1">
    <citation type="journal article" date="2023" name="Insect Mol. Biol.">
        <title>Genome sequencing provides insights into the evolution of gene families encoding plant cell wall-degrading enzymes in longhorned beetles.</title>
        <authorList>
            <person name="Shin N.R."/>
            <person name="Okamura Y."/>
            <person name="Kirsch R."/>
            <person name="Pauchet Y."/>
        </authorList>
    </citation>
    <scope>NUCLEOTIDE SEQUENCE [LARGE SCALE GENOMIC DNA]</scope>
    <source>
        <strain evidence="1">EAD_L_NR</strain>
    </source>
</reference>
<dbReference type="Proteomes" id="UP001159042">
    <property type="component" value="Unassembled WGS sequence"/>
</dbReference>
<sequence>MVISNRLKLYI</sequence>